<dbReference type="InterPro" id="IPR003660">
    <property type="entry name" value="HAMP_dom"/>
</dbReference>
<dbReference type="SMART" id="SM00387">
    <property type="entry name" value="HATPase_c"/>
    <property type="match status" value="1"/>
</dbReference>
<feature type="domain" description="Histidine kinase" evidence="12">
    <location>
        <begin position="265"/>
        <end position="498"/>
    </location>
</feature>
<evidence type="ECO:0000256" key="8">
    <source>
        <dbReference type="ARBA" id="ARBA00022989"/>
    </source>
</evidence>
<dbReference type="InterPro" id="IPR036890">
    <property type="entry name" value="HATPase_C_sf"/>
</dbReference>
<keyword evidence="7 14" id="KW-0418">Kinase</keyword>
<dbReference type="Gene3D" id="3.30.565.10">
    <property type="entry name" value="Histidine kinase-like ATPase, C-terminal domain"/>
    <property type="match status" value="1"/>
</dbReference>
<dbReference type="Gene3D" id="6.10.340.10">
    <property type="match status" value="1"/>
</dbReference>
<dbReference type="PROSITE" id="PS50885">
    <property type="entry name" value="HAMP"/>
    <property type="match status" value="1"/>
</dbReference>
<proteinExistence type="predicted"/>
<keyword evidence="5" id="KW-0808">Transferase</keyword>
<dbReference type="PROSITE" id="PS50109">
    <property type="entry name" value="HIS_KIN"/>
    <property type="match status" value="1"/>
</dbReference>
<keyword evidence="10 11" id="KW-0472">Membrane</keyword>
<dbReference type="Pfam" id="PF00672">
    <property type="entry name" value="HAMP"/>
    <property type="match status" value="1"/>
</dbReference>
<evidence type="ECO:0000256" key="7">
    <source>
        <dbReference type="ARBA" id="ARBA00022777"/>
    </source>
</evidence>
<dbReference type="SUPFAM" id="SSF158472">
    <property type="entry name" value="HAMP domain-like"/>
    <property type="match status" value="1"/>
</dbReference>
<dbReference type="CDD" id="cd06225">
    <property type="entry name" value="HAMP"/>
    <property type="match status" value="1"/>
</dbReference>
<evidence type="ECO:0000313" key="14">
    <source>
        <dbReference type="EMBL" id="MFC5917726.1"/>
    </source>
</evidence>
<dbReference type="EC" id="2.7.13.3" evidence="3"/>
<keyword evidence="6 11" id="KW-0812">Transmembrane</keyword>
<feature type="transmembrane region" description="Helical" evidence="11">
    <location>
        <begin position="175"/>
        <end position="195"/>
    </location>
</feature>
<dbReference type="SUPFAM" id="SSF55874">
    <property type="entry name" value="ATPase domain of HSP90 chaperone/DNA topoisomerase II/histidine kinase"/>
    <property type="match status" value="1"/>
</dbReference>
<dbReference type="SUPFAM" id="SSF47384">
    <property type="entry name" value="Homodimeric domain of signal transducing histidine kinase"/>
    <property type="match status" value="1"/>
</dbReference>
<dbReference type="CDD" id="cd00082">
    <property type="entry name" value="HisKA"/>
    <property type="match status" value="1"/>
</dbReference>
<dbReference type="PRINTS" id="PR00344">
    <property type="entry name" value="BCTRLSENSOR"/>
</dbReference>
<sequence length="501" mass="54097">MHRYSLRARLLFLSATLLAVGLLTNGLFVINALDGYLMKQADSRLGITTQICARLPATALEPLQGQPLPSQWNQFSGLVVLYADDRGKTLDTLRSEKAPPGGGPDLPVLDTDAVVARQGEPFTVDSRDGSGRWRAVAVPHRVPNGLSDGYERPGNVIVAASLSQVDDTVNEIRSISATVGSVLVCLLTAVGWLAVRSGLRPLTRIEETATAIAHGDLSRRVPALAGPRTETGRLTASLNGMLVQIETAFRAREEAEARMRRFVADASHEMRTPLVGIKGYTDLYRMGALPTRENVDETMERIARESERLGRLVQDMLLLAKLDESNFRTRSAPRTPTPYPLDLAPMDLRTLAVDALHDIRAMAPTRSVRLTGPDAGKATSAPALADEARLRQVVSNLVGNALNHTPPDSGIRIGVGSLDGHAVLEIEDAGPGLTPDEQERVFERFYRSDNSRSRVAGGGSGLGLAIVHALVTAHGGRIELRSAPGEGCRFRVLLPRLRIEP</sequence>
<dbReference type="InterPro" id="IPR050428">
    <property type="entry name" value="TCS_sensor_his_kinase"/>
</dbReference>
<accession>A0ABW1GVA0</accession>
<organism evidence="14 15">
    <name type="scientific">Streptomyces pulveraceus</name>
    <dbReference type="NCBI Taxonomy" id="68258"/>
    <lineage>
        <taxon>Bacteria</taxon>
        <taxon>Bacillati</taxon>
        <taxon>Actinomycetota</taxon>
        <taxon>Actinomycetes</taxon>
        <taxon>Kitasatosporales</taxon>
        <taxon>Streptomycetaceae</taxon>
        <taxon>Streptomyces</taxon>
    </lineage>
</organism>
<gene>
    <name evidence="14" type="ORF">ACFP1B_30515</name>
</gene>
<dbReference type="PANTHER" id="PTHR45436:SF5">
    <property type="entry name" value="SENSOR HISTIDINE KINASE TRCS"/>
    <property type="match status" value="1"/>
</dbReference>
<dbReference type="InterPro" id="IPR005467">
    <property type="entry name" value="His_kinase_dom"/>
</dbReference>
<evidence type="ECO:0000256" key="1">
    <source>
        <dbReference type="ARBA" id="ARBA00000085"/>
    </source>
</evidence>
<evidence type="ECO:0000256" key="3">
    <source>
        <dbReference type="ARBA" id="ARBA00012438"/>
    </source>
</evidence>
<protein>
    <recommendedName>
        <fullName evidence="3">histidine kinase</fullName>
        <ecNumber evidence="3">2.7.13.3</ecNumber>
    </recommendedName>
</protein>
<feature type="domain" description="HAMP" evidence="13">
    <location>
        <begin position="196"/>
        <end position="250"/>
    </location>
</feature>
<keyword evidence="9" id="KW-0902">Two-component regulatory system</keyword>
<evidence type="ECO:0000256" key="11">
    <source>
        <dbReference type="SAM" id="Phobius"/>
    </source>
</evidence>
<evidence type="ECO:0000256" key="6">
    <source>
        <dbReference type="ARBA" id="ARBA00022692"/>
    </source>
</evidence>
<keyword evidence="8 11" id="KW-1133">Transmembrane helix</keyword>
<dbReference type="InterPro" id="IPR003594">
    <property type="entry name" value="HATPase_dom"/>
</dbReference>
<comment type="catalytic activity">
    <reaction evidence="1">
        <text>ATP + protein L-histidine = ADP + protein N-phospho-L-histidine.</text>
        <dbReference type="EC" id="2.7.13.3"/>
    </reaction>
</comment>
<comment type="caution">
    <text evidence="14">The sequence shown here is derived from an EMBL/GenBank/DDBJ whole genome shotgun (WGS) entry which is preliminary data.</text>
</comment>
<dbReference type="Gene3D" id="1.10.287.130">
    <property type="match status" value="1"/>
</dbReference>
<evidence type="ECO:0000256" key="2">
    <source>
        <dbReference type="ARBA" id="ARBA00004236"/>
    </source>
</evidence>
<evidence type="ECO:0000256" key="4">
    <source>
        <dbReference type="ARBA" id="ARBA00022553"/>
    </source>
</evidence>
<dbReference type="CDD" id="cd00075">
    <property type="entry name" value="HATPase"/>
    <property type="match status" value="1"/>
</dbReference>
<dbReference type="RefSeq" id="WP_344512075.1">
    <property type="nucleotide sequence ID" value="NZ_BAAATU010000022.1"/>
</dbReference>
<evidence type="ECO:0000313" key="15">
    <source>
        <dbReference type="Proteomes" id="UP001596200"/>
    </source>
</evidence>
<dbReference type="InterPro" id="IPR003661">
    <property type="entry name" value="HisK_dim/P_dom"/>
</dbReference>
<keyword evidence="15" id="KW-1185">Reference proteome</keyword>
<dbReference type="Pfam" id="PF02518">
    <property type="entry name" value="HATPase_c"/>
    <property type="match status" value="1"/>
</dbReference>
<dbReference type="InterPro" id="IPR036097">
    <property type="entry name" value="HisK_dim/P_sf"/>
</dbReference>
<dbReference type="EMBL" id="JBHSPU010000030">
    <property type="protein sequence ID" value="MFC5917726.1"/>
    <property type="molecule type" value="Genomic_DNA"/>
</dbReference>
<comment type="subcellular location">
    <subcellularLocation>
        <location evidence="2">Cell membrane</location>
    </subcellularLocation>
</comment>
<dbReference type="Pfam" id="PF00512">
    <property type="entry name" value="HisKA"/>
    <property type="match status" value="1"/>
</dbReference>
<dbReference type="Proteomes" id="UP001596200">
    <property type="component" value="Unassembled WGS sequence"/>
</dbReference>
<evidence type="ECO:0000259" key="13">
    <source>
        <dbReference type="PROSITE" id="PS50885"/>
    </source>
</evidence>
<evidence type="ECO:0000256" key="9">
    <source>
        <dbReference type="ARBA" id="ARBA00023012"/>
    </source>
</evidence>
<evidence type="ECO:0000256" key="5">
    <source>
        <dbReference type="ARBA" id="ARBA00022679"/>
    </source>
</evidence>
<dbReference type="InterPro" id="IPR004358">
    <property type="entry name" value="Sig_transdc_His_kin-like_C"/>
</dbReference>
<evidence type="ECO:0000256" key="10">
    <source>
        <dbReference type="ARBA" id="ARBA00023136"/>
    </source>
</evidence>
<dbReference type="PANTHER" id="PTHR45436">
    <property type="entry name" value="SENSOR HISTIDINE KINASE YKOH"/>
    <property type="match status" value="1"/>
</dbReference>
<dbReference type="SMART" id="SM00304">
    <property type="entry name" value="HAMP"/>
    <property type="match status" value="1"/>
</dbReference>
<reference evidence="15" key="1">
    <citation type="journal article" date="2019" name="Int. J. Syst. Evol. Microbiol.">
        <title>The Global Catalogue of Microorganisms (GCM) 10K type strain sequencing project: providing services to taxonomists for standard genome sequencing and annotation.</title>
        <authorList>
            <consortium name="The Broad Institute Genomics Platform"/>
            <consortium name="The Broad Institute Genome Sequencing Center for Infectious Disease"/>
            <person name="Wu L."/>
            <person name="Ma J."/>
        </authorList>
    </citation>
    <scope>NUCLEOTIDE SEQUENCE [LARGE SCALE GENOMIC DNA]</scope>
    <source>
        <strain evidence="15">JCM 4147</strain>
    </source>
</reference>
<dbReference type="SMART" id="SM00388">
    <property type="entry name" value="HisKA"/>
    <property type="match status" value="1"/>
</dbReference>
<name>A0ABW1GVA0_9ACTN</name>
<keyword evidence="4" id="KW-0597">Phosphoprotein</keyword>
<dbReference type="GO" id="GO:0016301">
    <property type="term" value="F:kinase activity"/>
    <property type="evidence" value="ECO:0007669"/>
    <property type="project" value="UniProtKB-KW"/>
</dbReference>
<evidence type="ECO:0000259" key="12">
    <source>
        <dbReference type="PROSITE" id="PS50109"/>
    </source>
</evidence>